<sequence>MFKKTVYIIFIIMILLLSCNQEKSLHPEMIYEWDYVEKELGISKNQILKNYNEQIEVLKKTDKIFLFGNSYKKIKKEYEKGYNVNKIHPLFSSSNAIDYFKFNDGIYFNRDLTHKKTRQIFYRFYKFNNKKYKFEYINKKISVPHNGPGAMGAEYIGSTPQYIDDKYLWYSSFDTKQFHWWGFDNKYIDTFNMNIDNKHFYTSRTFFMLPKYKKNDLLITPNFVGIGFLKTNKWWLDKPLLYKIDMYDSTYSKIDLDFKIKNEHNHIAVLDNGYSEKETMILMGTEPIILFLNDNYKIIKKIDLKRVYKKYGLEHLYEDYQLTQPWGKIFNVSDEYMLIMTPLFHFSDYKRISFEGIDNIKEKTERMQEAGEREEVGSRKDGKKRLAILINKKSKKVENSEIVKLPVFSNYWYFCGPYMNVKYYILKDMKYIVINLSYTKQFRRLESVGDRKWKNYYYVYKRQKE</sequence>
<dbReference type="EMBL" id="VSIX01000171">
    <property type="protein sequence ID" value="TYB30235.1"/>
    <property type="molecule type" value="Genomic_DNA"/>
</dbReference>
<evidence type="ECO:0000313" key="1">
    <source>
        <dbReference type="EMBL" id="TYB30235.1"/>
    </source>
</evidence>
<evidence type="ECO:0008006" key="3">
    <source>
        <dbReference type="Google" id="ProtNLM"/>
    </source>
</evidence>
<dbReference type="AlphaFoldDB" id="A0A5D0MED0"/>
<name>A0A5D0MED0_9BACT</name>
<keyword evidence="2" id="KW-1185">Reference proteome</keyword>
<comment type="caution">
    <text evidence="1">The sequence shown here is derived from an EMBL/GenBank/DDBJ whole genome shotgun (WGS) entry which is preliminary data.</text>
</comment>
<gene>
    <name evidence="1" type="ORF">FXF47_10255</name>
</gene>
<evidence type="ECO:0000313" key="2">
    <source>
        <dbReference type="Proteomes" id="UP000324143"/>
    </source>
</evidence>
<dbReference type="PROSITE" id="PS51257">
    <property type="entry name" value="PROKAR_LIPOPROTEIN"/>
    <property type="match status" value="1"/>
</dbReference>
<protein>
    <recommendedName>
        <fullName evidence="3">Lipoprotein</fullName>
    </recommendedName>
</protein>
<proteinExistence type="predicted"/>
<organism evidence="1 2">
    <name type="scientific">Candidatus Mcinerneyibacterium aminivorans</name>
    <dbReference type="NCBI Taxonomy" id="2703815"/>
    <lineage>
        <taxon>Bacteria</taxon>
        <taxon>Candidatus Macinerneyibacteriota</taxon>
        <taxon>Candidatus Mcinerneyibacteria</taxon>
        <taxon>Candidatus Mcinerneyibacteriales</taxon>
        <taxon>Candidatus Mcinerneyibacteriaceae</taxon>
        <taxon>Candidatus Mcinerneyibacterium</taxon>
    </lineage>
</organism>
<accession>A0A5D0MED0</accession>
<feature type="non-terminal residue" evidence="1">
    <location>
        <position position="465"/>
    </location>
</feature>
<dbReference type="Proteomes" id="UP000324143">
    <property type="component" value="Unassembled WGS sequence"/>
</dbReference>
<reference evidence="1" key="1">
    <citation type="submission" date="2019-08" db="EMBL/GenBank/DDBJ databases">
        <title>Genomic characterization of a novel candidate phylum (ARYD3) from a high temperature, high salinity tertiary oil reservoir in north central Oklahoma, USA.</title>
        <authorList>
            <person name="Youssef N.H."/>
            <person name="Yadav A."/>
            <person name="Elshahed M.S."/>
        </authorList>
    </citation>
    <scope>NUCLEOTIDE SEQUENCE [LARGE SCALE GENOMIC DNA]</scope>
    <source>
        <strain evidence="1">ARYD3</strain>
    </source>
</reference>